<keyword evidence="5" id="KW-1185">Reference proteome</keyword>
<dbReference type="OrthoDB" id="9802114at2"/>
<dbReference type="PANTHER" id="PTHR43080">
    <property type="entry name" value="CBS DOMAIN-CONTAINING PROTEIN CBSX3, MITOCHONDRIAL"/>
    <property type="match status" value="1"/>
</dbReference>
<dbReference type="Pfam" id="PF00571">
    <property type="entry name" value="CBS"/>
    <property type="match status" value="2"/>
</dbReference>
<accession>A0A2Z4FQ38</accession>
<evidence type="ECO:0000313" key="4">
    <source>
        <dbReference type="EMBL" id="AWV91073.1"/>
    </source>
</evidence>
<dbReference type="SMART" id="SM00116">
    <property type="entry name" value="CBS"/>
    <property type="match status" value="2"/>
</dbReference>
<dbReference type="EMBL" id="CP030032">
    <property type="protein sequence ID" value="AWV91073.1"/>
    <property type="molecule type" value="Genomic_DNA"/>
</dbReference>
<keyword evidence="1 2" id="KW-0129">CBS domain</keyword>
<dbReference type="PANTHER" id="PTHR43080:SF2">
    <property type="entry name" value="CBS DOMAIN-CONTAINING PROTEIN"/>
    <property type="match status" value="1"/>
</dbReference>
<proteinExistence type="predicted"/>
<dbReference type="KEGG" id="bsed:DN745_17740"/>
<dbReference type="InterPro" id="IPR051257">
    <property type="entry name" value="Diverse_CBS-Domain"/>
</dbReference>
<sequence>MTPNPERVRTTDTVSDAVNKLFELDVRHLPVVNTSEEVVGMLSDRDLRSHILNGRMQYEAPDEVSEEDNVAVSTIMQGDVISLGTDASINDAIELMIEQKIGAIPVVNPLDGTLVGIVSYIDVLRFAAEEL</sequence>
<feature type="domain" description="CBS" evidence="3">
    <location>
        <begin position="76"/>
        <end position="131"/>
    </location>
</feature>
<evidence type="ECO:0000256" key="1">
    <source>
        <dbReference type="ARBA" id="ARBA00023122"/>
    </source>
</evidence>
<dbReference type="Proteomes" id="UP000249799">
    <property type="component" value="Chromosome"/>
</dbReference>
<evidence type="ECO:0000256" key="2">
    <source>
        <dbReference type="PROSITE-ProRule" id="PRU00703"/>
    </source>
</evidence>
<dbReference type="PROSITE" id="PS51371">
    <property type="entry name" value="CBS"/>
    <property type="match status" value="2"/>
</dbReference>
<dbReference type="AlphaFoldDB" id="A0A2Z4FQ38"/>
<gene>
    <name evidence="4" type="ORF">DN745_17740</name>
</gene>
<dbReference type="SUPFAM" id="SSF54631">
    <property type="entry name" value="CBS-domain pair"/>
    <property type="match status" value="1"/>
</dbReference>
<name>A0A2Z4FQ38_9DELT</name>
<organism evidence="4 5">
    <name type="scientific">Bradymonas sediminis</name>
    <dbReference type="NCBI Taxonomy" id="1548548"/>
    <lineage>
        <taxon>Bacteria</taxon>
        <taxon>Deltaproteobacteria</taxon>
        <taxon>Bradymonadales</taxon>
        <taxon>Bradymonadaceae</taxon>
        <taxon>Bradymonas</taxon>
    </lineage>
</organism>
<dbReference type="InterPro" id="IPR000644">
    <property type="entry name" value="CBS_dom"/>
</dbReference>
<evidence type="ECO:0000259" key="3">
    <source>
        <dbReference type="PROSITE" id="PS51371"/>
    </source>
</evidence>
<dbReference type="Gene3D" id="3.10.580.10">
    <property type="entry name" value="CBS-domain"/>
    <property type="match status" value="1"/>
</dbReference>
<reference evidence="4 5" key="1">
    <citation type="submission" date="2018-06" db="EMBL/GenBank/DDBJ databases">
        <title>Lujinxingia sediminis gen. nov. sp. nov., a new facultative anaerobic member of the class Deltaproteobacteria, and proposal of Lujinxingaceae fam. nov.</title>
        <authorList>
            <person name="Guo L.-Y."/>
            <person name="Li C.-M."/>
            <person name="Wang S."/>
            <person name="Du Z.-J."/>
        </authorList>
    </citation>
    <scope>NUCLEOTIDE SEQUENCE [LARGE SCALE GENOMIC DNA]</scope>
    <source>
        <strain evidence="4 5">FA350</strain>
    </source>
</reference>
<feature type="domain" description="CBS" evidence="3">
    <location>
        <begin position="1"/>
        <end position="59"/>
    </location>
</feature>
<evidence type="ECO:0000313" key="5">
    <source>
        <dbReference type="Proteomes" id="UP000249799"/>
    </source>
</evidence>
<dbReference type="InterPro" id="IPR046342">
    <property type="entry name" value="CBS_dom_sf"/>
</dbReference>
<protein>
    <recommendedName>
        <fullName evidence="3">CBS domain-containing protein</fullName>
    </recommendedName>
</protein>